<protein>
    <submittedName>
        <fullName evidence="3">Uncharacterized protein</fullName>
    </submittedName>
</protein>
<dbReference type="GeneID" id="40264143"/>
<sequence length="206" mass="23162">MVVETIQDNPIAVSQTLLSFALVVATVIYTYYTKAQTDEMQATREMENQPILRGNVLTFAPTLMIAEIRNTGNGAAHDVTMTISVEDIDAEPIEFTTPILSPGEDFRFPIPVNETDSMVLKMGGVKSKLEEQDSNGILTFSFECESPFGKEYSYTNDVDLYAWLENKGTLVNYEEEVKMRKALEDIESNLEDIERTMKSNNSSTSW</sequence>
<feature type="transmembrane region" description="Helical" evidence="2">
    <location>
        <begin position="12"/>
        <end position="32"/>
    </location>
</feature>
<gene>
    <name evidence="3" type="ORF">FEJ81_02690</name>
</gene>
<keyword evidence="2" id="KW-1133">Transmembrane helix</keyword>
<accession>A0A4V1FYF7</accession>
<reference evidence="4" key="1">
    <citation type="submission" date="2019-05" db="EMBL/GenBank/DDBJ databases">
        <title>Genome sequence and methylation pattern of the halophilic Archaeon Natrinema versiforme BOL5-4.</title>
        <authorList>
            <person name="DasSarma P."/>
            <person name="Anton B.P."/>
            <person name="DasSarma S.L."/>
            <person name="Martinez F.L."/>
            <person name="Guzman D."/>
            <person name="Roberts R.J."/>
            <person name="DasSarma S."/>
        </authorList>
    </citation>
    <scope>NUCLEOTIDE SEQUENCE [LARGE SCALE GENOMIC DNA]</scope>
    <source>
        <strain evidence="4">BOL5-4</strain>
    </source>
</reference>
<dbReference type="Proteomes" id="UP000302218">
    <property type="component" value="Chromosome"/>
</dbReference>
<dbReference type="OrthoDB" id="350198at2157"/>
<evidence type="ECO:0000256" key="1">
    <source>
        <dbReference type="SAM" id="Coils"/>
    </source>
</evidence>
<evidence type="ECO:0000313" key="4">
    <source>
        <dbReference type="Proteomes" id="UP000302218"/>
    </source>
</evidence>
<keyword evidence="2" id="KW-0812">Transmembrane</keyword>
<evidence type="ECO:0000256" key="2">
    <source>
        <dbReference type="SAM" id="Phobius"/>
    </source>
</evidence>
<evidence type="ECO:0000313" key="3">
    <source>
        <dbReference type="EMBL" id="QCS41308.1"/>
    </source>
</evidence>
<name>A0A4V1FYF7_9EURY</name>
<feature type="coiled-coil region" evidence="1">
    <location>
        <begin position="176"/>
        <end position="203"/>
    </location>
</feature>
<dbReference type="KEGG" id="nvr:FEJ81_02690"/>
<keyword evidence="1" id="KW-0175">Coiled coil</keyword>
<organism evidence="3 4">
    <name type="scientific">Natrinema versiforme</name>
    <dbReference type="NCBI Taxonomy" id="88724"/>
    <lineage>
        <taxon>Archaea</taxon>
        <taxon>Methanobacteriati</taxon>
        <taxon>Methanobacteriota</taxon>
        <taxon>Stenosarchaea group</taxon>
        <taxon>Halobacteria</taxon>
        <taxon>Halobacteriales</taxon>
        <taxon>Natrialbaceae</taxon>
        <taxon>Natrinema</taxon>
    </lineage>
</organism>
<dbReference type="RefSeq" id="WP_138243821.1">
    <property type="nucleotide sequence ID" value="NZ_CP040330.1"/>
</dbReference>
<dbReference type="AlphaFoldDB" id="A0A4V1FYF7"/>
<proteinExistence type="predicted"/>
<keyword evidence="2" id="KW-0472">Membrane</keyword>
<dbReference type="EMBL" id="CP040330">
    <property type="protein sequence ID" value="QCS41308.1"/>
    <property type="molecule type" value="Genomic_DNA"/>
</dbReference>